<keyword evidence="1" id="KW-1003">Cell membrane</keyword>
<dbReference type="InterPro" id="IPR010445">
    <property type="entry name" value="LapA_dom"/>
</dbReference>
<dbReference type="OrthoDB" id="7357768at2"/>
<sequence length="124" mass="13737">MTLTAHGTTPGRVVGHWGLATLKNGTRPVFKFFAWVIGLPIIVIAVFFAISNQESTTLSFWPTEYTAEMPMFWAVLGALLIGLILGVFFAWLSGGKRRSENRRLRSDLNSARRRAEQAEAKLAG</sequence>
<dbReference type="AlphaFoldDB" id="A0A7X1ZEM2"/>
<dbReference type="EMBL" id="WIVE01000028">
    <property type="protein sequence ID" value="MQX36882.1"/>
    <property type="molecule type" value="Genomic_DNA"/>
</dbReference>
<keyword evidence="2 5" id="KW-0812">Transmembrane</keyword>
<evidence type="ECO:0000256" key="1">
    <source>
        <dbReference type="ARBA" id="ARBA00022475"/>
    </source>
</evidence>
<dbReference type="Pfam" id="PF06305">
    <property type="entry name" value="LapA_dom"/>
    <property type="match status" value="1"/>
</dbReference>
<feature type="domain" description="Lipopolysaccharide assembly protein A" evidence="6">
    <location>
        <begin position="52"/>
        <end position="113"/>
    </location>
</feature>
<feature type="transmembrane region" description="Helical" evidence="5">
    <location>
        <begin position="71"/>
        <end position="93"/>
    </location>
</feature>
<dbReference type="Proteomes" id="UP000434582">
    <property type="component" value="Unassembled WGS sequence"/>
</dbReference>
<evidence type="ECO:0000313" key="7">
    <source>
        <dbReference type="EMBL" id="MQX36882.1"/>
    </source>
</evidence>
<accession>A0A7X1ZEM2</accession>
<evidence type="ECO:0000313" key="8">
    <source>
        <dbReference type="Proteomes" id="UP000434582"/>
    </source>
</evidence>
<keyword evidence="4 5" id="KW-0472">Membrane</keyword>
<protein>
    <submittedName>
        <fullName evidence="7">DUF1049 domain-containing protein</fullName>
    </submittedName>
</protein>
<feature type="transmembrane region" description="Helical" evidence="5">
    <location>
        <begin position="32"/>
        <end position="51"/>
    </location>
</feature>
<comment type="caution">
    <text evidence="7">The sequence shown here is derived from an EMBL/GenBank/DDBJ whole genome shotgun (WGS) entry which is preliminary data.</text>
</comment>
<evidence type="ECO:0000256" key="3">
    <source>
        <dbReference type="ARBA" id="ARBA00022989"/>
    </source>
</evidence>
<evidence type="ECO:0000256" key="4">
    <source>
        <dbReference type="ARBA" id="ARBA00023136"/>
    </source>
</evidence>
<evidence type="ECO:0000256" key="2">
    <source>
        <dbReference type="ARBA" id="ARBA00022692"/>
    </source>
</evidence>
<evidence type="ECO:0000256" key="5">
    <source>
        <dbReference type="SAM" id="Phobius"/>
    </source>
</evidence>
<proteinExistence type="predicted"/>
<keyword evidence="3 5" id="KW-1133">Transmembrane helix</keyword>
<keyword evidence="8" id="KW-1185">Reference proteome</keyword>
<organism evidence="7 8">
    <name type="scientific">Roseospira navarrensis</name>
    <dbReference type="NCBI Taxonomy" id="140058"/>
    <lineage>
        <taxon>Bacteria</taxon>
        <taxon>Pseudomonadati</taxon>
        <taxon>Pseudomonadota</taxon>
        <taxon>Alphaproteobacteria</taxon>
        <taxon>Rhodospirillales</taxon>
        <taxon>Rhodospirillaceae</taxon>
        <taxon>Roseospira</taxon>
    </lineage>
</organism>
<dbReference type="RefSeq" id="WP_153343796.1">
    <property type="nucleotide sequence ID" value="NZ_WIVE01000028.1"/>
</dbReference>
<evidence type="ECO:0000259" key="6">
    <source>
        <dbReference type="Pfam" id="PF06305"/>
    </source>
</evidence>
<name>A0A7X1ZEM2_9PROT</name>
<dbReference type="GO" id="GO:0005886">
    <property type="term" value="C:plasma membrane"/>
    <property type="evidence" value="ECO:0007669"/>
    <property type="project" value="InterPro"/>
</dbReference>
<gene>
    <name evidence="7" type="ORF">GHC57_10180</name>
</gene>
<reference evidence="7 8" key="1">
    <citation type="submission" date="2019-10" db="EMBL/GenBank/DDBJ databases">
        <title>Draft whole-genome sequence of the purple nonsulfur photosynthetic bacterium Roseospira navarrensis DSM 15114.</title>
        <authorList>
            <person name="Kyndt J.A."/>
            <person name="Meyer T.E."/>
        </authorList>
    </citation>
    <scope>NUCLEOTIDE SEQUENCE [LARGE SCALE GENOMIC DNA]</scope>
    <source>
        <strain evidence="7 8">DSM 15114</strain>
    </source>
</reference>